<organism evidence="2 3">
    <name type="scientific">Dechloromonas denitrificans</name>
    <dbReference type="NCBI Taxonomy" id="281362"/>
    <lineage>
        <taxon>Bacteria</taxon>
        <taxon>Pseudomonadati</taxon>
        <taxon>Pseudomonadota</taxon>
        <taxon>Betaproteobacteria</taxon>
        <taxon>Rhodocyclales</taxon>
        <taxon>Azonexaceae</taxon>
        <taxon>Dechloromonas</taxon>
    </lineage>
</organism>
<dbReference type="PANTHER" id="PTHR34203">
    <property type="entry name" value="METHYLTRANSFERASE, FKBM FAMILY PROTEIN"/>
    <property type="match status" value="1"/>
</dbReference>
<dbReference type="InterPro" id="IPR052514">
    <property type="entry name" value="SAM-dependent_MTase"/>
</dbReference>
<evidence type="ECO:0000313" key="2">
    <source>
        <dbReference type="EMBL" id="KXB30453.1"/>
    </source>
</evidence>
<dbReference type="InterPro" id="IPR029063">
    <property type="entry name" value="SAM-dependent_MTases_sf"/>
</dbReference>
<dbReference type="AlphaFoldDB" id="A0A133XHN1"/>
<gene>
    <name evidence="2" type="ORF">AT959_14065</name>
</gene>
<dbReference type="EMBL" id="LODL01000021">
    <property type="protein sequence ID" value="KXB30453.1"/>
    <property type="molecule type" value="Genomic_DNA"/>
</dbReference>
<protein>
    <recommendedName>
        <fullName evidence="1">Methyltransferase FkbM domain-containing protein</fullName>
    </recommendedName>
</protein>
<proteinExistence type="predicted"/>
<dbReference type="Gene3D" id="3.40.50.150">
    <property type="entry name" value="Vaccinia Virus protein VP39"/>
    <property type="match status" value="1"/>
</dbReference>
<comment type="caution">
    <text evidence="2">The sequence shown here is derived from an EMBL/GenBank/DDBJ whole genome shotgun (WGS) entry which is preliminary data.</text>
</comment>
<evidence type="ECO:0000259" key="1">
    <source>
        <dbReference type="Pfam" id="PF05050"/>
    </source>
</evidence>
<reference evidence="2 3" key="1">
    <citation type="submission" date="2015-12" db="EMBL/GenBank/DDBJ databases">
        <title>Nitrous oxide reduction kinetics distinguish bacteria harboring typical versus atypical NosZ.</title>
        <authorList>
            <person name="Yoon S."/>
            <person name="Nissen S."/>
            <person name="Park D."/>
            <person name="Sanford R.A."/>
            <person name="Loeffler F.E."/>
        </authorList>
    </citation>
    <scope>NUCLEOTIDE SEQUENCE [LARGE SCALE GENOMIC DNA]</scope>
    <source>
        <strain evidence="2 3">ATCC BAA-841</strain>
    </source>
</reference>
<dbReference type="STRING" id="281362.AT959_14065"/>
<dbReference type="InterPro" id="IPR006342">
    <property type="entry name" value="FkbM_mtfrase"/>
</dbReference>
<keyword evidence="3" id="KW-1185">Reference proteome</keyword>
<dbReference type="PANTHER" id="PTHR34203:SF15">
    <property type="entry name" value="SLL1173 PROTEIN"/>
    <property type="match status" value="1"/>
</dbReference>
<dbReference type="RefSeq" id="WP_066884092.1">
    <property type="nucleotide sequence ID" value="NZ_LODL01000021.1"/>
</dbReference>
<name>A0A133XHN1_9RHOO</name>
<accession>A0A133XHN1</accession>
<dbReference type="SUPFAM" id="SSF53335">
    <property type="entry name" value="S-adenosyl-L-methionine-dependent methyltransferases"/>
    <property type="match status" value="1"/>
</dbReference>
<feature type="domain" description="Methyltransferase FkbM" evidence="1">
    <location>
        <begin position="210"/>
        <end position="362"/>
    </location>
</feature>
<dbReference type="Pfam" id="PF05050">
    <property type="entry name" value="Methyltransf_21"/>
    <property type="match status" value="1"/>
</dbReference>
<dbReference type="NCBIfam" id="TIGR01444">
    <property type="entry name" value="fkbM_fam"/>
    <property type="match status" value="1"/>
</dbReference>
<dbReference type="Proteomes" id="UP000070186">
    <property type="component" value="Unassembled WGS sequence"/>
</dbReference>
<sequence>MNFAALPDVQHSIEMFRTLLSQSQSGSPRQVDKPLILYGAGKLGQMAAELFAKLDIPVRCAIDRHPPASGLLNGSIPVLTPDDIPASDRCDSLIAVCVVTAPYEPIRNFLAESGWLDIVPVYDVFEAYTARLPMANGWFTEAPAEAECKAIEKVLTAWSDDESRAAHLQFMAWRLGRQEWSFPDAPVSLDDRYFIPQICHALSDNEYFLDAGAYHGEVSQRVIGMLADRCQGILAIEPDPENFRQLDSWYRAQPASWQERITVLEKALGATGEDRPFRDGLGMASRSCDSSGSHVDAIRLDDLEFPVTFAKIHVEGDELEALKGTTTTLQHRRPLLSITVYHNADGLWRTPAYLMQALPNYNWRMRLHAWCGTGAVVYGIPAERNDH</sequence>
<evidence type="ECO:0000313" key="3">
    <source>
        <dbReference type="Proteomes" id="UP000070186"/>
    </source>
</evidence>